<comment type="caution">
    <text evidence="1">The sequence shown here is derived from an EMBL/GenBank/DDBJ whole genome shotgun (WGS) entry which is preliminary data.</text>
</comment>
<gene>
    <name evidence="1" type="ORF">LASUN_04300</name>
</gene>
<dbReference type="AlphaFoldDB" id="A0A1E7XHY5"/>
<sequence>MTDKEKEYRDFMRHSKVTWNQYKDVRKHYGNVGSFAYWPTCDANSVETEKGSGKYIAKPLIANTEDQYNKGLSGHLHNGVVLLGYNFGVPKKFENLSKAKKADLLGSMNDMSNQYGGQYGKKSLNVYLNENYYHEVEGGKPTTGYGEDEYRYTDGAYMTDFFKFDIKNKLDDKPTGIPSKYSNQMREEKKAEGKWDELVRLNAEGLKKELDTLGAPKDVIIAPMINDLKNDEIKNAIRQCLGEDVVFIDCLNHYAAYSERKNEQNKQPLKAKFAKNLIDLNKKIGEIVHERCRDAQRNS</sequence>
<proteinExistence type="predicted"/>
<organism evidence="1 2">
    <name type="scientific">Lentilactobacillus sunkii</name>
    <dbReference type="NCBI Taxonomy" id="481719"/>
    <lineage>
        <taxon>Bacteria</taxon>
        <taxon>Bacillati</taxon>
        <taxon>Bacillota</taxon>
        <taxon>Bacilli</taxon>
        <taxon>Lactobacillales</taxon>
        <taxon>Lactobacillaceae</taxon>
        <taxon>Lentilactobacillus</taxon>
    </lineage>
</organism>
<evidence type="ECO:0000313" key="2">
    <source>
        <dbReference type="Proteomes" id="UP000177010"/>
    </source>
</evidence>
<evidence type="ECO:0000313" key="1">
    <source>
        <dbReference type="EMBL" id="OFA12713.1"/>
    </source>
</evidence>
<name>A0A1E7XHY5_9LACO</name>
<dbReference type="RefSeq" id="WP_070367154.1">
    <property type="nucleotide sequence ID" value="NZ_MIQE01000005.1"/>
</dbReference>
<protein>
    <submittedName>
        <fullName evidence="1">Uncharacterized protein</fullName>
    </submittedName>
</protein>
<accession>A0A1E7XHY5</accession>
<dbReference type="Proteomes" id="UP000177010">
    <property type="component" value="Unassembled WGS sequence"/>
</dbReference>
<dbReference type="EMBL" id="MIQE01000005">
    <property type="protein sequence ID" value="OFA12713.1"/>
    <property type="molecule type" value="Genomic_DNA"/>
</dbReference>
<reference evidence="1 2" key="1">
    <citation type="submission" date="2016-09" db="EMBL/GenBank/DDBJ databases">
        <title>Genome Sequence of Lactobacillus sunkii Strain CG01.</title>
        <authorList>
            <person name="Poehlein A."/>
            <person name="Gabris C."/>
            <person name="Bengelsdorf F.R."/>
            <person name="Duerre P."/>
            <person name="Daniel R."/>
        </authorList>
    </citation>
    <scope>NUCLEOTIDE SEQUENCE [LARGE SCALE GENOMIC DNA]</scope>
    <source>
        <strain evidence="1 2">CG_D</strain>
    </source>
</reference>